<dbReference type="InterPro" id="IPR014722">
    <property type="entry name" value="Rib_uL2_dom2"/>
</dbReference>
<evidence type="ECO:0000313" key="7">
    <source>
        <dbReference type="Proteomes" id="UP001054857"/>
    </source>
</evidence>
<evidence type="ECO:0000256" key="3">
    <source>
        <dbReference type="ARBA" id="ARBA00023274"/>
    </source>
</evidence>
<organism evidence="6 7">
    <name type="scientific">Astrephomene gubernaculifera</name>
    <dbReference type="NCBI Taxonomy" id="47775"/>
    <lineage>
        <taxon>Eukaryota</taxon>
        <taxon>Viridiplantae</taxon>
        <taxon>Chlorophyta</taxon>
        <taxon>core chlorophytes</taxon>
        <taxon>Chlorophyceae</taxon>
        <taxon>CS clade</taxon>
        <taxon>Chlamydomonadales</taxon>
        <taxon>Astrephomenaceae</taxon>
        <taxon>Astrephomene</taxon>
    </lineage>
</organism>
<dbReference type="InterPro" id="IPR005824">
    <property type="entry name" value="KOW"/>
</dbReference>
<dbReference type="HAMAP" id="MF_01326_B">
    <property type="entry name" value="Ribosomal_uL24_B"/>
    <property type="match status" value="1"/>
</dbReference>
<proteinExistence type="inferred from homology"/>
<reference evidence="6 7" key="1">
    <citation type="journal article" date="2021" name="Sci. Rep.">
        <title>Genome sequencing of the multicellular alga Astrephomene provides insights into convergent evolution of germ-soma differentiation.</title>
        <authorList>
            <person name="Yamashita S."/>
            <person name="Yamamoto K."/>
            <person name="Matsuzaki R."/>
            <person name="Suzuki S."/>
            <person name="Yamaguchi H."/>
            <person name="Hirooka S."/>
            <person name="Minakuchi Y."/>
            <person name="Miyagishima S."/>
            <person name="Kawachi M."/>
            <person name="Toyoda A."/>
            <person name="Nozaki H."/>
        </authorList>
    </citation>
    <scope>NUCLEOTIDE SEQUENCE [LARGE SCALE GENOMIC DNA]</scope>
    <source>
        <strain evidence="6 7">NIES-4017</strain>
    </source>
</reference>
<dbReference type="InterPro" id="IPR005825">
    <property type="entry name" value="Ribosomal_uL24_CS"/>
</dbReference>
<feature type="domain" description="KOW" evidence="5">
    <location>
        <begin position="83"/>
        <end position="110"/>
    </location>
</feature>
<dbReference type="GO" id="GO:0003723">
    <property type="term" value="F:RNA binding"/>
    <property type="evidence" value="ECO:0007669"/>
    <property type="project" value="InterPro"/>
</dbReference>
<dbReference type="SMART" id="SM00739">
    <property type="entry name" value="KOW"/>
    <property type="match status" value="1"/>
</dbReference>
<comment type="caution">
    <text evidence="6">The sequence shown here is derived from an EMBL/GenBank/DDBJ whole genome shotgun (WGS) entry which is preliminary data.</text>
</comment>
<dbReference type="AlphaFoldDB" id="A0AAD3HU21"/>
<dbReference type="GO" id="GO:0006412">
    <property type="term" value="P:translation"/>
    <property type="evidence" value="ECO:0007669"/>
    <property type="project" value="InterPro"/>
</dbReference>
<dbReference type="GO" id="GO:1990904">
    <property type="term" value="C:ribonucleoprotein complex"/>
    <property type="evidence" value="ECO:0007669"/>
    <property type="project" value="UniProtKB-KW"/>
</dbReference>
<name>A0AAD3HU21_9CHLO</name>
<dbReference type="InterPro" id="IPR008991">
    <property type="entry name" value="Translation_prot_SH3-like_sf"/>
</dbReference>
<dbReference type="PROSITE" id="PS01108">
    <property type="entry name" value="RIBOSOMAL_L24"/>
    <property type="match status" value="1"/>
</dbReference>
<protein>
    <recommendedName>
        <fullName evidence="5">KOW domain-containing protein</fullName>
    </recommendedName>
</protein>
<evidence type="ECO:0000313" key="6">
    <source>
        <dbReference type="EMBL" id="GFR53163.1"/>
    </source>
</evidence>
<evidence type="ECO:0000256" key="1">
    <source>
        <dbReference type="ARBA" id="ARBA00010618"/>
    </source>
</evidence>
<evidence type="ECO:0000256" key="2">
    <source>
        <dbReference type="ARBA" id="ARBA00022980"/>
    </source>
</evidence>
<feature type="non-terminal residue" evidence="6">
    <location>
        <position position="1"/>
    </location>
</feature>
<keyword evidence="7" id="KW-1185">Reference proteome</keyword>
<dbReference type="NCBIfam" id="TIGR01079">
    <property type="entry name" value="rplX_bact"/>
    <property type="match status" value="1"/>
</dbReference>
<keyword evidence="3 4" id="KW-0687">Ribonucleoprotein</keyword>
<dbReference type="InterPro" id="IPR041988">
    <property type="entry name" value="Ribosomal_uL24_KOW"/>
</dbReference>
<dbReference type="PANTHER" id="PTHR12903">
    <property type="entry name" value="MITOCHONDRIAL RIBOSOMAL PROTEIN L24"/>
    <property type="match status" value="1"/>
</dbReference>
<dbReference type="SUPFAM" id="SSF50104">
    <property type="entry name" value="Translation proteins SH3-like domain"/>
    <property type="match status" value="1"/>
</dbReference>
<dbReference type="Proteomes" id="UP001054857">
    <property type="component" value="Unassembled WGS sequence"/>
</dbReference>
<dbReference type="Pfam" id="PF00467">
    <property type="entry name" value="KOW"/>
    <property type="match status" value="1"/>
</dbReference>
<dbReference type="GO" id="GO:0003735">
    <property type="term" value="F:structural constituent of ribosome"/>
    <property type="evidence" value="ECO:0007669"/>
    <property type="project" value="InterPro"/>
</dbReference>
<accession>A0AAD3HU21</accession>
<dbReference type="GO" id="GO:0005840">
    <property type="term" value="C:ribosome"/>
    <property type="evidence" value="ECO:0007669"/>
    <property type="project" value="UniProtKB-KW"/>
</dbReference>
<gene>
    <name evidence="6" type="ORF">Agub_g15886</name>
</gene>
<dbReference type="InterPro" id="IPR003256">
    <property type="entry name" value="Ribosomal_uL24"/>
</dbReference>
<dbReference type="Pfam" id="PF17136">
    <property type="entry name" value="ribosomal_L24"/>
    <property type="match status" value="1"/>
</dbReference>
<keyword evidence="2 4" id="KW-0689">Ribosomal protein</keyword>
<evidence type="ECO:0000256" key="4">
    <source>
        <dbReference type="RuleBase" id="RU003477"/>
    </source>
</evidence>
<sequence>QLCFQVSYQFVGNNTMATLLGTRAPAFFGSRLTSSRPVAPRRSTATTTHVVAAYGDLPKVGGGRKWEHLEIGPGGKAVRVPMHVRKGDYVQVIAGKDKGKVGTIIKVLAKKGKVVVEGVNEGQKHITPRSKEETGQIKTMEFPIHHSNVMLYSKEKSVRSRVGHKVLEDGKKVRFLIKTGEIID</sequence>
<evidence type="ECO:0000259" key="5">
    <source>
        <dbReference type="SMART" id="SM00739"/>
    </source>
</evidence>
<comment type="similarity">
    <text evidence="1 4">Belongs to the universal ribosomal protein uL24 family.</text>
</comment>
<dbReference type="EMBL" id="BMAR01000094">
    <property type="protein sequence ID" value="GFR53163.1"/>
    <property type="molecule type" value="Genomic_DNA"/>
</dbReference>
<dbReference type="Gene3D" id="2.30.30.30">
    <property type="match status" value="1"/>
</dbReference>
<dbReference type="InterPro" id="IPR057264">
    <property type="entry name" value="Ribosomal_uL24_C"/>
</dbReference>
<dbReference type="CDD" id="cd06089">
    <property type="entry name" value="KOW_RPL26"/>
    <property type="match status" value="1"/>
</dbReference>